<dbReference type="Proteomes" id="UP001165074">
    <property type="component" value="Unassembled WGS sequence"/>
</dbReference>
<reference evidence="2" key="1">
    <citation type="submission" date="2023-03" db="EMBL/GenBank/DDBJ databases">
        <title>Actinoallomurus iriomotensis NBRC 103684.</title>
        <authorList>
            <person name="Ichikawa N."/>
            <person name="Sato H."/>
            <person name="Tonouchi N."/>
        </authorList>
    </citation>
    <scope>NUCLEOTIDE SEQUENCE</scope>
    <source>
        <strain evidence="2">NBRC 103684</strain>
    </source>
</reference>
<dbReference type="EMBL" id="BSTK01000023">
    <property type="protein sequence ID" value="GLY91915.1"/>
    <property type="molecule type" value="Genomic_DNA"/>
</dbReference>
<dbReference type="Pfam" id="PF01548">
    <property type="entry name" value="DEDD_Tnp_IS110"/>
    <property type="match status" value="1"/>
</dbReference>
<dbReference type="InterPro" id="IPR002525">
    <property type="entry name" value="Transp_IS110-like_N"/>
</dbReference>
<organism evidence="2 3">
    <name type="scientific">Actinoallomurus iriomotensis</name>
    <dbReference type="NCBI Taxonomy" id="478107"/>
    <lineage>
        <taxon>Bacteria</taxon>
        <taxon>Bacillati</taxon>
        <taxon>Actinomycetota</taxon>
        <taxon>Actinomycetes</taxon>
        <taxon>Streptosporangiales</taxon>
        <taxon>Thermomonosporaceae</taxon>
        <taxon>Actinoallomurus</taxon>
    </lineage>
</organism>
<protein>
    <recommendedName>
        <fullName evidence="1">Transposase IS110-like N-terminal domain-containing protein</fullName>
    </recommendedName>
</protein>
<dbReference type="AlphaFoldDB" id="A0A9W6SFI8"/>
<evidence type="ECO:0000313" key="3">
    <source>
        <dbReference type="Proteomes" id="UP001165074"/>
    </source>
</evidence>
<name>A0A9W6SFI8_9ACTN</name>
<gene>
    <name evidence="2" type="ORF">Airi02_098430</name>
</gene>
<dbReference type="RefSeq" id="WP_285583836.1">
    <property type="nucleotide sequence ID" value="NZ_BSTK01000023.1"/>
</dbReference>
<evidence type="ECO:0000313" key="2">
    <source>
        <dbReference type="EMBL" id="GLY91915.1"/>
    </source>
</evidence>
<proteinExistence type="predicted"/>
<sequence length="167" mass="18418">MQQVWVLLEPLAEVSGLADEVTWAIDVRTGGAALLLTLLLAHDQKVFYISGHMVNRAAGGYRGEGKTDARDAAVIADQARMRRDLAPLRADEELITELRMLVARRQDLIADRTRAINRLRDQLLGLCPALERVLELTYKGPLILLSGFQTPAAIREMGTRPAHLVAA</sequence>
<dbReference type="GO" id="GO:0006313">
    <property type="term" value="P:DNA transposition"/>
    <property type="evidence" value="ECO:0007669"/>
    <property type="project" value="InterPro"/>
</dbReference>
<dbReference type="PANTHER" id="PTHR33055">
    <property type="entry name" value="TRANSPOSASE FOR INSERTION SEQUENCE ELEMENT IS1111A"/>
    <property type="match status" value="1"/>
</dbReference>
<comment type="caution">
    <text evidence="2">The sequence shown here is derived from an EMBL/GenBank/DDBJ whole genome shotgun (WGS) entry which is preliminary data.</text>
</comment>
<dbReference type="GO" id="GO:0004803">
    <property type="term" value="F:transposase activity"/>
    <property type="evidence" value="ECO:0007669"/>
    <property type="project" value="InterPro"/>
</dbReference>
<dbReference type="InterPro" id="IPR047650">
    <property type="entry name" value="Transpos_IS110"/>
</dbReference>
<dbReference type="PANTHER" id="PTHR33055:SF3">
    <property type="entry name" value="PUTATIVE TRANSPOSASE FOR IS117-RELATED"/>
    <property type="match status" value="1"/>
</dbReference>
<evidence type="ECO:0000259" key="1">
    <source>
        <dbReference type="Pfam" id="PF01548"/>
    </source>
</evidence>
<accession>A0A9W6SFI8</accession>
<keyword evidence="3" id="KW-1185">Reference proteome</keyword>
<feature type="domain" description="Transposase IS110-like N-terminal" evidence="1">
    <location>
        <begin position="11"/>
        <end position="128"/>
    </location>
</feature>
<dbReference type="GO" id="GO:0003677">
    <property type="term" value="F:DNA binding"/>
    <property type="evidence" value="ECO:0007669"/>
    <property type="project" value="InterPro"/>
</dbReference>